<dbReference type="AlphaFoldDB" id="A0A8H5IAN3"/>
<keyword evidence="3" id="KW-1185">Reference proteome</keyword>
<comment type="caution">
    <text evidence="2">The sequence shown here is derived from an EMBL/GenBank/DDBJ whole genome shotgun (WGS) entry which is preliminary data.</text>
</comment>
<dbReference type="Pfam" id="PF12937">
    <property type="entry name" value="F-box-like"/>
    <property type="match status" value="1"/>
</dbReference>
<reference evidence="2 3" key="1">
    <citation type="submission" date="2020-05" db="EMBL/GenBank/DDBJ databases">
        <title>Identification and distribution of gene clusters putatively required for synthesis of sphingolipid metabolism inhibitors in phylogenetically diverse species of the filamentous fungus Fusarium.</title>
        <authorList>
            <person name="Kim H.-S."/>
            <person name="Busman M."/>
            <person name="Brown D.W."/>
            <person name="Divon H."/>
            <person name="Uhlig S."/>
            <person name="Proctor R.H."/>
        </authorList>
    </citation>
    <scope>NUCLEOTIDE SEQUENCE [LARGE SCALE GENOMIC DNA]</scope>
    <source>
        <strain evidence="2 3">NRRL 25196</strain>
    </source>
</reference>
<sequence>MEFTDTMTRMIAVPELLELILLYLDMKTLLVSASRVCRHWAAMIGESPRIQQALFFQPVSSAGTQKPQSFTLNPLLVEKFGRCFFDVDRKYTYLRRADSFFRLPWAPEGAIEAQGEARSLSMLEKTDRLENFTMRTSSWRRMLVSQPPPPAMGYLKSEGFDMWFRNVRTALIKPKSSQGLCMGQLYDMVHSTTCRPENYSMWYRVSWGDARETHQTQLCREQCELLFGATTLVVEFYSMDGGDWDCGPWSIGCVREVFACADSCGGRVEKGEEEASLEEFETLGLDVLTSIWWHNEEDDSAVDVDANGYGGGDREWARRMGLREFDV</sequence>
<evidence type="ECO:0000313" key="2">
    <source>
        <dbReference type="EMBL" id="KAF5533426.1"/>
    </source>
</evidence>
<evidence type="ECO:0000259" key="1">
    <source>
        <dbReference type="Pfam" id="PF12937"/>
    </source>
</evidence>
<proteinExistence type="predicted"/>
<gene>
    <name evidence="2" type="ORF">FNAPI_12674</name>
</gene>
<feature type="domain" description="F-box" evidence="1">
    <location>
        <begin position="14"/>
        <end position="44"/>
    </location>
</feature>
<evidence type="ECO:0000313" key="3">
    <source>
        <dbReference type="Proteomes" id="UP000574317"/>
    </source>
</evidence>
<dbReference type="EMBL" id="JAAOAO010000680">
    <property type="protein sequence ID" value="KAF5533426.1"/>
    <property type="molecule type" value="Genomic_DNA"/>
</dbReference>
<dbReference type="InterPro" id="IPR036047">
    <property type="entry name" value="F-box-like_dom_sf"/>
</dbReference>
<accession>A0A8H5IAN3</accession>
<name>A0A8H5IAN3_9HYPO</name>
<organism evidence="2 3">
    <name type="scientific">Fusarium napiforme</name>
    <dbReference type="NCBI Taxonomy" id="42672"/>
    <lineage>
        <taxon>Eukaryota</taxon>
        <taxon>Fungi</taxon>
        <taxon>Dikarya</taxon>
        <taxon>Ascomycota</taxon>
        <taxon>Pezizomycotina</taxon>
        <taxon>Sordariomycetes</taxon>
        <taxon>Hypocreomycetidae</taxon>
        <taxon>Hypocreales</taxon>
        <taxon>Nectriaceae</taxon>
        <taxon>Fusarium</taxon>
        <taxon>Fusarium fujikuroi species complex</taxon>
    </lineage>
</organism>
<dbReference type="Gene3D" id="1.20.1280.50">
    <property type="match status" value="1"/>
</dbReference>
<dbReference type="Proteomes" id="UP000574317">
    <property type="component" value="Unassembled WGS sequence"/>
</dbReference>
<protein>
    <submittedName>
        <fullName evidence="2">F-box domain-containing protein</fullName>
    </submittedName>
</protein>
<dbReference type="SUPFAM" id="SSF81383">
    <property type="entry name" value="F-box domain"/>
    <property type="match status" value="1"/>
</dbReference>
<dbReference type="InterPro" id="IPR001810">
    <property type="entry name" value="F-box_dom"/>
</dbReference>